<comment type="similarity">
    <text evidence="1">Belongs to the carotenoid oxygenase family.</text>
</comment>
<dbReference type="InterPro" id="IPR004294">
    <property type="entry name" value="Carotenoid_Oase"/>
</dbReference>
<dbReference type="GO" id="GO:0016121">
    <property type="term" value="P:carotene catabolic process"/>
    <property type="evidence" value="ECO:0007669"/>
    <property type="project" value="TreeGrafter"/>
</dbReference>
<evidence type="ECO:0000256" key="3">
    <source>
        <dbReference type="ARBA" id="ARBA00023002"/>
    </source>
</evidence>
<reference evidence="6" key="1">
    <citation type="journal article" date="2021" name="Nat. Commun.">
        <title>Genetic determinants of endophytism in the Arabidopsis root mycobiome.</title>
        <authorList>
            <person name="Mesny F."/>
            <person name="Miyauchi S."/>
            <person name="Thiergart T."/>
            <person name="Pickel B."/>
            <person name="Atanasova L."/>
            <person name="Karlsson M."/>
            <person name="Huettel B."/>
            <person name="Barry K.W."/>
            <person name="Haridas S."/>
            <person name="Chen C."/>
            <person name="Bauer D."/>
            <person name="Andreopoulos W."/>
            <person name="Pangilinan J."/>
            <person name="LaButti K."/>
            <person name="Riley R."/>
            <person name="Lipzen A."/>
            <person name="Clum A."/>
            <person name="Drula E."/>
            <person name="Henrissat B."/>
            <person name="Kohler A."/>
            <person name="Grigoriev I.V."/>
            <person name="Martin F.M."/>
            <person name="Hacquard S."/>
        </authorList>
    </citation>
    <scope>NUCLEOTIDE SEQUENCE</scope>
    <source>
        <strain evidence="6">MPI-CAGE-CH-0243</strain>
    </source>
</reference>
<proteinExistence type="inferred from homology"/>
<feature type="binding site" evidence="5">
    <location>
        <position position="209"/>
    </location>
    <ligand>
        <name>Fe cation</name>
        <dbReference type="ChEBI" id="CHEBI:24875"/>
        <note>catalytic</note>
    </ligand>
</feature>
<dbReference type="AlphaFoldDB" id="A0A9P9IPG7"/>
<feature type="binding site" evidence="5">
    <location>
        <position position="258"/>
    </location>
    <ligand>
        <name>Fe cation</name>
        <dbReference type="ChEBI" id="CHEBI:24875"/>
        <note>catalytic</note>
    </ligand>
</feature>
<evidence type="ECO:0000313" key="7">
    <source>
        <dbReference type="Proteomes" id="UP000700596"/>
    </source>
</evidence>
<dbReference type="GO" id="GO:0010436">
    <property type="term" value="F:carotenoid dioxygenase activity"/>
    <property type="evidence" value="ECO:0007669"/>
    <property type="project" value="TreeGrafter"/>
</dbReference>
<accession>A0A9P9IPG7</accession>
<feature type="binding site" evidence="5">
    <location>
        <position position="520"/>
    </location>
    <ligand>
        <name>Fe cation</name>
        <dbReference type="ChEBI" id="CHEBI:24875"/>
        <note>catalytic</note>
    </ligand>
</feature>
<dbReference type="PANTHER" id="PTHR10543:SF24">
    <property type="entry name" value="CAROTENOID ISOMEROOXYGENASE"/>
    <property type="match status" value="1"/>
</dbReference>
<organism evidence="6 7">
    <name type="scientific">Dendryphion nanum</name>
    <dbReference type="NCBI Taxonomy" id="256645"/>
    <lineage>
        <taxon>Eukaryota</taxon>
        <taxon>Fungi</taxon>
        <taxon>Dikarya</taxon>
        <taxon>Ascomycota</taxon>
        <taxon>Pezizomycotina</taxon>
        <taxon>Dothideomycetes</taxon>
        <taxon>Pleosporomycetidae</taxon>
        <taxon>Pleosporales</taxon>
        <taxon>Torulaceae</taxon>
        <taxon>Dendryphion</taxon>
    </lineage>
</organism>
<dbReference type="PANTHER" id="PTHR10543">
    <property type="entry name" value="BETA-CAROTENE DIOXYGENASE"/>
    <property type="match status" value="1"/>
</dbReference>
<comment type="cofactor">
    <cofactor evidence="5">
        <name>Fe(2+)</name>
        <dbReference type="ChEBI" id="CHEBI:29033"/>
    </cofactor>
    <text evidence="5">Binds 1 Fe(2+) ion per subunit.</text>
</comment>
<dbReference type="OrthoDB" id="407010at2759"/>
<feature type="binding site" evidence="5">
    <location>
        <position position="323"/>
    </location>
    <ligand>
        <name>Fe cation</name>
        <dbReference type="ChEBI" id="CHEBI:24875"/>
        <note>catalytic</note>
    </ligand>
</feature>
<comment type="caution">
    <text evidence="6">The sequence shown here is derived from an EMBL/GenBank/DDBJ whole genome shotgun (WGS) entry which is preliminary data.</text>
</comment>
<evidence type="ECO:0000256" key="5">
    <source>
        <dbReference type="PIRSR" id="PIRSR604294-1"/>
    </source>
</evidence>
<dbReference type="Proteomes" id="UP000700596">
    <property type="component" value="Unassembled WGS sequence"/>
</dbReference>
<evidence type="ECO:0000313" key="6">
    <source>
        <dbReference type="EMBL" id="KAH7130173.1"/>
    </source>
</evidence>
<evidence type="ECO:0000256" key="2">
    <source>
        <dbReference type="ARBA" id="ARBA00022723"/>
    </source>
</evidence>
<keyword evidence="7" id="KW-1185">Reference proteome</keyword>
<name>A0A9P9IPG7_9PLEO</name>
<dbReference type="GO" id="GO:0046872">
    <property type="term" value="F:metal ion binding"/>
    <property type="evidence" value="ECO:0007669"/>
    <property type="project" value="UniProtKB-KW"/>
</dbReference>
<protein>
    <submittedName>
        <fullName evidence="6">Carotenoid oxygenase</fullName>
    </submittedName>
</protein>
<sequence length="526" mass="58072">MASFLSLASTPWDGIPPQGVNPLLLGFYNTPETLTPVKLEIEGSIPTWVQGSLYRGAHAGWDAGNYTSSHWFDGFSRNHRFEIQNGQVEYRSRNASDELNDFVRETGLLPGGSFGGDPCKTIFGEFETKWRDGNNTVGDKNTASVLVSYIKNFPGLARNSTNFGPFVTLVATTDANELQQFDPVTLEPIELFTYQSTNSALSSRFSSAHPSIGAKGEVYNYVLDLEGEVPTYQVFGVFEGGEGRILANITDAPPAYLHSVFGTENYIILIVWQADFGNNGEATNILDNMKPWDPSRPALFYVISKEEGGVVAKYTAPPFFAFHEINSFEQNGDIVIDLPKFSDNSWLFGARIPNLRANVGKPNASSLDLQGEFVRFRLPDFEAGKFSNGTIVTRPAVEELHFPPTIGNLELPKINEAYLHKPYRYAYGIHTVQRGFFADSIVKIDVETQTSKVWKPDTNHLPSEPIFVAKPNATCEDDGALVFIAMDERRSASSLIVLDARTMEEFGRAKVPVAVGYGFHGIWGGA</sequence>
<gene>
    <name evidence="6" type="ORF">B0J11DRAFT_612857</name>
</gene>
<evidence type="ECO:0000256" key="4">
    <source>
        <dbReference type="ARBA" id="ARBA00023004"/>
    </source>
</evidence>
<evidence type="ECO:0000256" key="1">
    <source>
        <dbReference type="ARBA" id="ARBA00006787"/>
    </source>
</evidence>
<keyword evidence="2 5" id="KW-0479">Metal-binding</keyword>
<dbReference type="EMBL" id="JAGMWT010000004">
    <property type="protein sequence ID" value="KAH7130173.1"/>
    <property type="molecule type" value="Genomic_DNA"/>
</dbReference>
<keyword evidence="4 5" id="KW-0408">Iron</keyword>
<keyword evidence="3" id="KW-0560">Oxidoreductase</keyword>
<dbReference type="Pfam" id="PF03055">
    <property type="entry name" value="RPE65"/>
    <property type="match status" value="1"/>
</dbReference>